<feature type="domain" description="Transglycosylase SLT" evidence="2">
    <location>
        <begin position="45"/>
        <end position="133"/>
    </location>
</feature>
<dbReference type="PROSITE" id="PS00922">
    <property type="entry name" value="TRANSGLYCOSYLASE"/>
    <property type="match status" value="1"/>
</dbReference>
<dbReference type="CDD" id="cd00254">
    <property type="entry name" value="LT-like"/>
    <property type="match status" value="1"/>
</dbReference>
<dbReference type="PANTHER" id="PTHR37423:SF2">
    <property type="entry name" value="MEMBRANE-BOUND LYTIC MUREIN TRANSGLYCOSYLASE C"/>
    <property type="match status" value="1"/>
</dbReference>
<dbReference type="PANTHER" id="PTHR37423">
    <property type="entry name" value="SOLUBLE LYTIC MUREIN TRANSGLYCOSYLASE-RELATED"/>
    <property type="match status" value="1"/>
</dbReference>
<evidence type="ECO:0000256" key="1">
    <source>
        <dbReference type="ARBA" id="ARBA00007734"/>
    </source>
</evidence>
<sequence length="158" mass="17547">MRRHPRRLAGLQMMLSPLIIAYALRWAVLHPSIAGVPNRVSTVAESAALRHDVPAALLLAVAKVESHFDPRAVSWSGARGLMQIMPGTARMLHVRDVFSIKESMNGAARYLSGFIDRFGTIRQAVFAYNTGHAGTPWQVAHSGYVHAVLHDYHKMRTR</sequence>
<evidence type="ECO:0000313" key="3">
    <source>
        <dbReference type="EMBL" id="PZD82395.1"/>
    </source>
</evidence>
<proteinExistence type="inferred from homology"/>
<protein>
    <recommendedName>
        <fullName evidence="2">Transglycosylase SLT domain-containing protein</fullName>
    </recommendedName>
</protein>
<comment type="similarity">
    <text evidence="1">Belongs to the transglycosylase Slt family.</text>
</comment>
<dbReference type="GO" id="GO:0008933">
    <property type="term" value="F:peptidoglycan lytic transglycosylase activity"/>
    <property type="evidence" value="ECO:0007669"/>
    <property type="project" value="InterPro"/>
</dbReference>
<dbReference type="GO" id="GO:0016020">
    <property type="term" value="C:membrane"/>
    <property type="evidence" value="ECO:0007669"/>
    <property type="project" value="InterPro"/>
</dbReference>
<dbReference type="InterPro" id="IPR008258">
    <property type="entry name" value="Transglycosylase_SLT_dom_1"/>
</dbReference>
<dbReference type="InterPro" id="IPR000189">
    <property type="entry name" value="Transglyc_AS"/>
</dbReference>
<organism evidence="3 4">
    <name type="scientific">Acidithiobacillus ferrooxidans</name>
    <name type="common">Thiobacillus ferrooxidans</name>
    <dbReference type="NCBI Taxonomy" id="920"/>
    <lineage>
        <taxon>Bacteria</taxon>
        <taxon>Pseudomonadati</taxon>
        <taxon>Pseudomonadota</taxon>
        <taxon>Acidithiobacillia</taxon>
        <taxon>Acidithiobacillales</taxon>
        <taxon>Acidithiobacillaceae</taxon>
        <taxon>Acidithiobacillus</taxon>
    </lineage>
</organism>
<reference evidence="3 4" key="1">
    <citation type="submission" date="2018-06" db="EMBL/GenBank/DDBJ databases">
        <title>Draft sequence of Acidithiobacillus ferrooxidans CCM 4253.</title>
        <authorList>
            <person name="Moya-Beltran A."/>
            <person name="Castro M."/>
            <person name="Covarrubias P.C."/>
            <person name="Issotta F."/>
            <person name="Janiczek O."/>
            <person name="Mandl M."/>
            <person name="Kucera J."/>
            <person name="Quatrini R."/>
        </authorList>
    </citation>
    <scope>NUCLEOTIDE SEQUENCE [LARGE SCALE GENOMIC DNA]</scope>
    <source>
        <strain evidence="3 4">CCM 4253</strain>
    </source>
</reference>
<dbReference type="GO" id="GO:0000270">
    <property type="term" value="P:peptidoglycan metabolic process"/>
    <property type="evidence" value="ECO:0007669"/>
    <property type="project" value="InterPro"/>
</dbReference>
<dbReference type="Pfam" id="PF01464">
    <property type="entry name" value="SLT"/>
    <property type="match status" value="1"/>
</dbReference>
<evidence type="ECO:0000259" key="2">
    <source>
        <dbReference type="Pfam" id="PF01464"/>
    </source>
</evidence>
<comment type="caution">
    <text evidence="3">The sequence shown here is derived from an EMBL/GenBank/DDBJ whole genome shotgun (WGS) entry which is preliminary data.</text>
</comment>
<name>A0A2W1KIV4_ACIFR</name>
<dbReference type="Proteomes" id="UP000248886">
    <property type="component" value="Unassembled WGS sequence"/>
</dbReference>
<dbReference type="SUPFAM" id="SSF53955">
    <property type="entry name" value="Lysozyme-like"/>
    <property type="match status" value="1"/>
</dbReference>
<dbReference type="EMBL" id="QKQP01000001">
    <property type="protein sequence ID" value="PZD82395.1"/>
    <property type="molecule type" value="Genomic_DNA"/>
</dbReference>
<gene>
    <name evidence="3" type="ORF">DN052_05100</name>
</gene>
<dbReference type="Gene3D" id="1.10.530.10">
    <property type="match status" value="1"/>
</dbReference>
<dbReference type="AlphaFoldDB" id="A0A2W1KIV4"/>
<accession>A0A2W1KIV4</accession>
<dbReference type="InterPro" id="IPR023346">
    <property type="entry name" value="Lysozyme-like_dom_sf"/>
</dbReference>
<dbReference type="OrthoDB" id="5298965at2"/>
<dbReference type="RefSeq" id="WP_055448958.1">
    <property type="nucleotide sequence ID" value="NZ_AP025160.1"/>
</dbReference>
<evidence type="ECO:0000313" key="4">
    <source>
        <dbReference type="Proteomes" id="UP000248886"/>
    </source>
</evidence>